<dbReference type="Proteomes" id="UP000186955">
    <property type="component" value="Unassembled WGS sequence"/>
</dbReference>
<sequence>MEPPSATDHMLPTGASADVFVPRQPVQAALQAQLTLQPAVAAASQSARFVGRCVFLDLGLRENWSLPPPPPPPGVVAEIHNNEPGIRHELNACDILKLHDFRINNIED</sequence>
<proteinExistence type="predicted"/>
<dbReference type="EMBL" id="MNBE01000120">
    <property type="protein sequence ID" value="OKP13969.1"/>
    <property type="molecule type" value="Genomic_DNA"/>
</dbReference>
<comment type="caution">
    <text evidence="1">The sequence shown here is derived from an EMBL/GenBank/DDBJ whole genome shotgun (WGS) entry which is preliminary data.</text>
</comment>
<name>A0A1Q5UNB9_9EURO</name>
<evidence type="ECO:0000313" key="2">
    <source>
        <dbReference type="Proteomes" id="UP000186955"/>
    </source>
</evidence>
<dbReference type="AlphaFoldDB" id="A0A1Q5UNB9"/>
<keyword evidence="2" id="KW-1185">Reference proteome</keyword>
<protein>
    <submittedName>
        <fullName evidence="1">Uncharacterized protein</fullName>
    </submittedName>
</protein>
<accession>A0A1Q5UNB9</accession>
<reference evidence="1 2" key="1">
    <citation type="submission" date="2016-10" db="EMBL/GenBank/DDBJ databases">
        <title>Genome sequence of the ascomycete fungus Penicillium subrubescens.</title>
        <authorList>
            <person name="De Vries R.P."/>
            <person name="Peng M."/>
            <person name="Dilokpimol A."/>
            <person name="Hilden K."/>
            <person name="Makela M.R."/>
            <person name="Grigoriev I."/>
            <person name="Riley R."/>
            <person name="Granchi Z."/>
        </authorList>
    </citation>
    <scope>NUCLEOTIDE SEQUENCE [LARGE SCALE GENOMIC DNA]</scope>
    <source>
        <strain evidence="1 2">CBS 132785</strain>
    </source>
</reference>
<organism evidence="1 2">
    <name type="scientific">Penicillium subrubescens</name>
    <dbReference type="NCBI Taxonomy" id="1316194"/>
    <lineage>
        <taxon>Eukaryota</taxon>
        <taxon>Fungi</taxon>
        <taxon>Dikarya</taxon>
        <taxon>Ascomycota</taxon>
        <taxon>Pezizomycotina</taxon>
        <taxon>Eurotiomycetes</taxon>
        <taxon>Eurotiomycetidae</taxon>
        <taxon>Eurotiales</taxon>
        <taxon>Aspergillaceae</taxon>
        <taxon>Penicillium</taxon>
    </lineage>
</organism>
<gene>
    <name evidence="1" type="ORF">PENSUB_238</name>
</gene>
<evidence type="ECO:0000313" key="1">
    <source>
        <dbReference type="EMBL" id="OKP13969.1"/>
    </source>
</evidence>